<keyword evidence="1" id="KW-0812">Transmembrane</keyword>
<feature type="transmembrane region" description="Helical" evidence="1">
    <location>
        <begin position="60"/>
        <end position="77"/>
    </location>
</feature>
<evidence type="ECO:0000256" key="1">
    <source>
        <dbReference type="SAM" id="Phobius"/>
    </source>
</evidence>
<gene>
    <name evidence="2" type="ORF">BO85DRAFT_27946</name>
</gene>
<evidence type="ECO:0000313" key="3">
    <source>
        <dbReference type="Proteomes" id="UP000249526"/>
    </source>
</evidence>
<dbReference type="RefSeq" id="XP_025521581.1">
    <property type="nucleotide sequence ID" value="XM_025655179.1"/>
</dbReference>
<evidence type="ECO:0000313" key="2">
    <source>
        <dbReference type="EMBL" id="RAH63659.1"/>
    </source>
</evidence>
<dbReference type="AlphaFoldDB" id="A0A8G1RFB5"/>
<name>A0A8G1RFB5_9EURO</name>
<accession>A0A8G1RFB5</accession>
<proteinExistence type="predicted"/>
<dbReference type="Proteomes" id="UP000249526">
    <property type="component" value="Unassembled WGS sequence"/>
</dbReference>
<keyword evidence="3" id="KW-1185">Reference proteome</keyword>
<keyword evidence="1" id="KW-0472">Membrane</keyword>
<organism evidence="2 3">
    <name type="scientific">Aspergillus piperis CBS 112811</name>
    <dbReference type="NCBI Taxonomy" id="1448313"/>
    <lineage>
        <taxon>Eukaryota</taxon>
        <taxon>Fungi</taxon>
        <taxon>Dikarya</taxon>
        <taxon>Ascomycota</taxon>
        <taxon>Pezizomycotina</taxon>
        <taxon>Eurotiomycetes</taxon>
        <taxon>Eurotiomycetidae</taxon>
        <taxon>Eurotiales</taxon>
        <taxon>Aspergillaceae</taxon>
        <taxon>Aspergillus</taxon>
        <taxon>Aspergillus subgen. Circumdati</taxon>
    </lineage>
</organism>
<sequence length="120" mass="13919">MSYLLSFDLPPEKSEDEKSISNYSQVLVMSIHKNKIKKETQTTPCWGKGMICWAVWPFPLWYPLIFLLLTARLGRLLPTDRLLHHILPSFLPDSFSYLLTVDRASRATRSNFSCQYITPP</sequence>
<dbReference type="EMBL" id="KZ825054">
    <property type="protein sequence ID" value="RAH63659.1"/>
    <property type="molecule type" value="Genomic_DNA"/>
</dbReference>
<keyword evidence="1" id="KW-1133">Transmembrane helix</keyword>
<protein>
    <submittedName>
        <fullName evidence="2">Uncharacterized protein</fullName>
    </submittedName>
</protein>
<dbReference type="GeneID" id="37158581"/>
<reference evidence="2 3" key="1">
    <citation type="submission" date="2018-02" db="EMBL/GenBank/DDBJ databases">
        <title>The genomes of Aspergillus section Nigri reveals drivers in fungal speciation.</title>
        <authorList>
            <consortium name="DOE Joint Genome Institute"/>
            <person name="Vesth T.C."/>
            <person name="Nybo J."/>
            <person name="Theobald S."/>
            <person name="Brandl J."/>
            <person name="Frisvad J.C."/>
            <person name="Nielsen K.F."/>
            <person name="Lyhne E.K."/>
            <person name="Kogle M.E."/>
            <person name="Kuo A."/>
            <person name="Riley R."/>
            <person name="Clum A."/>
            <person name="Nolan M."/>
            <person name="Lipzen A."/>
            <person name="Salamov A."/>
            <person name="Henrissat B."/>
            <person name="Wiebenga A."/>
            <person name="De vries R.P."/>
            <person name="Grigoriev I.V."/>
            <person name="Mortensen U.H."/>
            <person name="Andersen M.R."/>
            <person name="Baker S.E."/>
        </authorList>
    </citation>
    <scope>NUCLEOTIDE SEQUENCE [LARGE SCALE GENOMIC DNA]</scope>
    <source>
        <strain evidence="2 3">CBS 112811</strain>
    </source>
</reference>